<dbReference type="OrthoDB" id="549353at2759"/>
<dbReference type="AlphaFoldDB" id="A0A565CVK9"/>
<evidence type="ECO:0000256" key="1">
    <source>
        <dbReference type="SAM" id="MobiDB-lite"/>
    </source>
</evidence>
<keyword evidence="4" id="KW-1185">Reference proteome</keyword>
<dbReference type="Pfam" id="PF01936">
    <property type="entry name" value="NYN"/>
    <property type="match status" value="1"/>
</dbReference>
<accession>A0A565CVK9</accession>
<proteinExistence type="predicted"/>
<dbReference type="InterPro" id="IPR036236">
    <property type="entry name" value="Znf_C2H2_sf"/>
</dbReference>
<dbReference type="GO" id="GO:0005777">
    <property type="term" value="C:peroxisome"/>
    <property type="evidence" value="ECO:0007669"/>
    <property type="project" value="InterPro"/>
</dbReference>
<gene>
    <name evidence="3" type="ORF">ANE_LOCUS28025</name>
</gene>
<dbReference type="GO" id="GO:0003676">
    <property type="term" value="F:nucleic acid binding"/>
    <property type="evidence" value="ECO:0007669"/>
    <property type="project" value="InterPro"/>
</dbReference>
<comment type="caution">
    <text evidence="3">The sequence shown here is derived from an EMBL/GenBank/DDBJ whole genome shotgun (WGS) entry which is preliminary data.</text>
</comment>
<dbReference type="InterPro" id="IPR021139">
    <property type="entry name" value="NYN"/>
</dbReference>
<dbReference type="PANTHER" id="PTHR14379:SF22">
    <property type="entry name" value="ENDONUCLEASE OR GLYCOSYL HYDROLASE"/>
    <property type="match status" value="1"/>
</dbReference>
<dbReference type="EMBL" id="CABITT030000008">
    <property type="protein sequence ID" value="VVB17581.1"/>
    <property type="molecule type" value="Genomic_DNA"/>
</dbReference>
<dbReference type="SMART" id="SM00451">
    <property type="entry name" value="ZnF_U1"/>
    <property type="match status" value="2"/>
</dbReference>
<feature type="domain" description="U1-type" evidence="2">
    <location>
        <begin position="235"/>
        <end position="269"/>
    </location>
</feature>
<sequence>MKSRLTLASLSRTLPFSKQFGKITAARANTIENVVSRLSFNDVGLKYLTTAAKGGEAAARTSVWWDIENCGVPKGCDGRTIAHNITSALLKMNYCGSLTIYAYGDTNRIPSSVRQALSSTGVSLNHVPSGVKDGSDKKIIVDMLLWAMENRTPANIMLISGDGDFSYVLHQLKMKKYNILLVRPEIASPFLITAAQTVLSYRSIVGLGAGSGDKAPKKADPGKPMSSDLVTESKKSQIFCQICSVSCTNLAAYNSHLSGKKHKKKAKLVASKSAQVKAKALWCNICHVHFPTVGKEEHTSGRKHKNKLKVEAGHSP</sequence>
<dbReference type="GO" id="GO:0008270">
    <property type="term" value="F:zinc ion binding"/>
    <property type="evidence" value="ECO:0007669"/>
    <property type="project" value="InterPro"/>
</dbReference>
<dbReference type="InterPro" id="IPR003604">
    <property type="entry name" value="Matrin/U1-like-C_Znf_C2H2"/>
</dbReference>
<dbReference type="InterPro" id="IPR024768">
    <property type="entry name" value="Marf1"/>
</dbReference>
<name>A0A565CVK9_9BRAS</name>
<evidence type="ECO:0000313" key="3">
    <source>
        <dbReference type="EMBL" id="VVB17581.1"/>
    </source>
</evidence>
<evidence type="ECO:0000259" key="2">
    <source>
        <dbReference type="SMART" id="SM00451"/>
    </source>
</evidence>
<dbReference type="InterPro" id="IPR013087">
    <property type="entry name" value="Znf_C2H2_type"/>
</dbReference>
<dbReference type="CDD" id="cd10910">
    <property type="entry name" value="PIN_limkain_b1_N_like"/>
    <property type="match status" value="1"/>
</dbReference>
<dbReference type="SUPFAM" id="SSF57667">
    <property type="entry name" value="beta-beta-alpha zinc fingers"/>
    <property type="match status" value="1"/>
</dbReference>
<dbReference type="Gene3D" id="3.40.50.1010">
    <property type="entry name" value="5'-nuclease"/>
    <property type="match status" value="1"/>
</dbReference>
<dbReference type="GO" id="GO:0010468">
    <property type="term" value="P:regulation of gene expression"/>
    <property type="evidence" value="ECO:0007669"/>
    <property type="project" value="InterPro"/>
</dbReference>
<evidence type="ECO:0000313" key="4">
    <source>
        <dbReference type="Proteomes" id="UP000489600"/>
    </source>
</evidence>
<protein>
    <recommendedName>
        <fullName evidence="2">U1-type domain-containing protein</fullName>
    </recommendedName>
</protein>
<feature type="region of interest" description="Disordered" evidence="1">
    <location>
        <begin position="294"/>
        <end position="316"/>
    </location>
</feature>
<dbReference type="PANTHER" id="PTHR14379">
    <property type="entry name" value="LIMKAIN B LKAP"/>
    <property type="match status" value="1"/>
</dbReference>
<dbReference type="Pfam" id="PF12874">
    <property type="entry name" value="zf-met"/>
    <property type="match status" value="1"/>
</dbReference>
<dbReference type="Gene3D" id="3.30.160.60">
    <property type="entry name" value="Classic Zinc Finger"/>
    <property type="match status" value="1"/>
</dbReference>
<dbReference type="GO" id="GO:0004540">
    <property type="term" value="F:RNA nuclease activity"/>
    <property type="evidence" value="ECO:0007669"/>
    <property type="project" value="InterPro"/>
</dbReference>
<dbReference type="Proteomes" id="UP000489600">
    <property type="component" value="Unassembled WGS sequence"/>
</dbReference>
<reference evidence="3" key="1">
    <citation type="submission" date="2019-07" db="EMBL/GenBank/DDBJ databases">
        <authorList>
            <person name="Dittberner H."/>
        </authorList>
    </citation>
    <scope>NUCLEOTIDE SEQUENCE [LARGE SCALE GENOMIC DNA]</scope>
</reference>
<feature type="domain" description="U1-type" evidence="2">
    <location>
        <begin position="278"/>
        <end position="311"/>
    </location>
</feature>
<organism evidence="3 4">
    <name type="scientific">Arabis nemorensis</name>
    <dbReference type="NCBI Taxonomy" id="586526"/>
    <lineage>
        <taxon>Eukaryota</taxon>
        <taxon>Viridiplantae</taxon>
        <taxon>Streptophyta</taxon>
        <taxon>Embryophyta</taxon>
        <taxon>Tracheophyta</taxon>
        <taxon>Spermatophyta</taxon>
        <taxon>Magnoliopsida</taxon>
        <taxon>eudicotyledons</taxon>
        <taxon>Gunneridae</taxon>
        <taxon>Pentapetalae</taxon>
        <taxon>rosids</taxon>
        <taxon>malvids</taxon>
        <taxon>Brassicales</taxon>
        <taxon>Brassicaceae</taxon>
        <taxon>Arabideae</taxon>
        <taxon>Arabis</taxon>
    </lineage>
</organism>